<sequence>MSALVGAGNYAEAGAFNLPMVIATSIPSIFFARLGVRVAHRISSQRLAKLAGCGMLLAAPCVALKDTPYSFEAFLASAEDQLQRKALIHPLDIQRHYNPALNSNNEEQDTVATIPKTVWEHACDDPVAFLEANTIYAVVGAAAGFVSGLLGVGGAMFTSAYLTTATDMPQPVVIGTTLVAIVPTAIASSYFNL</sequence>
<keyword evidence="3" id="KW-1185">Reference proteome</keyword>
<dbReference type="InterPro" id="IPR051598">
    <property type="entry name" value="TSUP/Inactive_protease-like"/>
</dbReference>
<gene>
    <name evidence="2" type="ORF">N0F65_007951</name>
</gene>
<protein>
    <submittedName>
        <fullName evidence="2">Uncharacterized protein</fullName>
    </submittedName>
</protein>
<accession>A0AAV2YH01</accession>
<keyword evidence="1" id="KW-1133">Transmembrane helix</keyword>
<name>A0AAV2YH01_9STRA</name>
<dbReference type="EMBL" id="DAKRPA010000332">
    <property type="protein sequence ID" value="DAZ93251.1"/>
    <property type="molecule type" value="Genomic_DNA"/>
</dbReference>
<reference evidence="2" key="2">
    <citation type="journal article" date="2023" name="Microbiol Resour">
        <title>Decontamination and Annotation of the Draft Genome Sequence of the Oomycete Lagenidium giganteum ARSEF 373.</title>
        <authorList>
            <person name="Morgan W.R."/>
            <person name="Tartar A."/>
        </authorList>
    </citation>
    <scope>NUCLEOTIDE SEQUENCE</scope>
    <source>
        <strain evidence="2">ARSEF 373</strain>
    </source>
</reference>
<proteinExistence type="predicted"/>
<keyword evidence="1" id="KW-0812">Transmembrane</keyword>
<evidence type="ECO:0000313" key="2">
    <source>
        <dbReference type="EMBL" id="DAZ93251.1"/>
    </source>
</evidence>
<feature type="transmembrane region" description="Helical" evidence="1">
    <location>
        <begin position="135"/>
        <end position="160"/>
    </location>
</feature>
<dbReference type="Proteomes" id="UP001146120">
    <property type="component" value="Unassembled WGS sequence"/>
</dbReference>
<organism evidence="2 3">
    <name type="scientific">Lagenidium giganteum</name>
    <dbReference type="NCBI Taxonomy" id="4803"/>
    <lineage>
        <taxon>Eukaryota</taxon>
        <taxon>Sar</taxon>
        <taxon>Stramenopiles</taxon>
        <taxon>Oomycota</taxon>
        <taxon>Peronosporomycetes</taxon>
        <taxon>Pythiales</taxon>
        <taxon>Pythiaceae</taxon>
    </lineage>
</organism>
<reference evidence="2" key="1">
    <citation type="submission" date="2022-11" db="EMBL/GenBank/DDBJ databases">
        <authorList>
            <person name="Morgan W.R."/>
            <person name="Tartar A."/>
        </authorList>
    </citation>
    <scope>NUCLEOTIDE SEQUENCE</scope>
    <source>
        <strain evidence="2">ARSEF 373</strain>
    </source>
</reference>
<evidence type="ECO:0000313" key="3">
    <source>
        <dbReference type="Proteomes" id="UP001146120"/>
    </source>
</evidence>
<comment type="caution">
    <text evidence="2">The sequence shown here is derived from an EMBL/GenBank/DDBJ whole genome shotgun (WGS) entry which is preliminary data.</text>
</comment>
<feature type="transmembrane region" description="Helical" evidence="1">
    <location>
        <begin position="15"/>
        <end position="35"/>
    </location>
</feature>
<feature type="transmembrane region" description="Helical" evidence="1">
    <location>
        <begin position="172"/>
        <end position="191"/>
    </location>
</feature>
<keyword evidence="1" id="KW-0472">Membrane</keyword>
<evidence type="ECO:0000256" key="1">
    <source>
        <dbReference type="SAM" id="Phobius"/>
    </source>
</evidence>
<dbReference type="AlphaFoldDB" id="A0AAV2YH01"/>
<dbReference type="PANTHER" id="PTHR43701">
    <property type="entry name" value="MEMBRANE TRANSPORTER PROTEIN MJ0441-RELATED"/>
    <property type="match status" value="1"/>
</dbReference>
<dbReference type="PANTHER" id="PTHR43701:SF2">
    <property type="entry name" value="MEMBRANE TRANSPORTER PROTEIN YJNA-RELATED"/>
    <property type="match status" value="1"/>
</dbReference>